<feature type="compositionally biased region" description="Polar residues" evidence="1">
    <location>
        <begin position="110"/>
        <end position="148"/>
    </location>
</feature>
<keyword evidence="2" id="KW-0472">Membrane</keyword>
<sequence>MAKTGNLIPLILLVIVLGVIAVVGFVAYSIAHEVGNTTRQKLERKNVSFSKEGMKVGVKHVSQEQQEDAAQSVITKVWNNAAFPNYQSPVLGWGQGSKTPTPAEKRNPYSRHSSSSQSVPTLSRQTSNQNNLSRTTSAQIPLSKTTST</sequence>
<keyword evidence="2" id="KW-1133">Transmembrane helix</keyword>
<keyword evidence="4" id="KW-1185">Reference proteome</keyword>
<evidence type="ECO:0000256" key="2">
    <source>
        <dbReference type="SAM" id="Phobius"/>
    </source>
</evidence>
<name>A0A0D2CX68_9EURO</name>
<dbReference type="HOGENOM" id="CLU_150197_0_0_1"/>
<evidence type="ECO:0000313" key="4">
    <source>
        <dbReference type="Proteomes" id="UP000054266"/>
    </source>
</evidence>
<evidence type="ECO:0000313" key="3">
    <source>
        <dbReference type="EMBL" id="KIW69766.1"/>
    </source>
</evidence>
<feature type="transmembrane region" description="Helical" evidence="2">
    <location>
        <begin position="7"/>
        <end position="31"/>
    </location>
</feature>
<protein>
    <submittedName>
        <fullName evidence="3">Uncharacterized protein</fullName>
    </submittedName>
</protein>
<dbReference type="Proteomes" id="UP000054266">
    <property type="component" value="Unassembled WGS sequence"/>
</dbReference>
<dbReference type="PANTHER" id="PTHR42077:SF1">
    <property type="entry name" value="YALI0F30239P"/>
    <property type="match status" value="1"/>
</dbReference>
<dbReference type="EMBL" id="KN846958">
    <property type="protein sequence ID" value="KIW69766.1"/>
    <property type="molecule type" value="Genomic_DNA"/>
</dbReference>
<keyword evidence="2" id="KW-0812">Transmembrane</keyword>
<dbReference type="AlphaFoldDB" id="A0A0D2CX68"/>
<gene>
    <name evidence="3" type="ORF">PV04_05624</name>
</gene>
<organism evidence="3 4">
    <name type="scientific">Phialophora macrospora</name>
    <dbReference type="NCBI Taxonomy" id="1851006"/>
    <lineage>
        <taxon>Eukaryota</taxon>
        <taxon>Fungi</taxon>
        <taxon>Dikarya</taxon>
        <taxon>Ascomycota</taxon>
        <taxon>Pezizomycotina</taxon>
        <taxon>Eurotiomycetes</taxon>
        <taxon>Chaetothyriomycetidae</taxon>
        <taxon>Chaetothyriales</taxon>
        <taxon>Herpotrichiellaceae</taxon>
        <taxon>Phialophora</taxon>
    </lineage>
</organism>
<evidence type="ECO:0000256" key="1">
    <source>
        <dbReference type="SAM" id="MobiDB-lite"/>
    </source>
</evidence>
<feature type="region of interest" description="Disordered" evidence="1">
    <location>
        <begin position="86"/>
        <end position="148"/>
    </location>
</feature>
<proteinExistence type="predicted"/>
<reference evidence="3 4" key="1">
    <citation type="submission" date="2015-01" db="EMBL/GenBank/DDBJ databases">
        <title>The Genome Sequence of Capronia semiimmersa CBS27337.</title>
        <authorList>
            <consortium name="The Broad Institute Genomics Platform"/>
            <person name="Cuomo C."/>
            <person name="de Hoog S."/>
            <person name="Gorbushina A."/>
            <person name="Stielow B."/>
            <person name="Teixiera M."/>
            <person name="Abouelleil A."/>
            <person name="Chapman S.B."/>
            <person name="Priest M."/>
            <person name="Young S.K."/>
            <person name="Wortman J."/>
            <person name="Nusbaum C."/>
            <person name="Birren B."/>
        </authorList>
    </citation>
    <scope>NUCLEOTIDE SEQUENCE [LARGE SCALE GENOMIC DNA]</scope>
    <source>
        <strain evidence="3 4">CBS 27337</strain>
    </source>
</reference>
<dbReference type="PANTHER" id="PTHR42077">
    <property type="entry name" value="YALI0F30239P"/>
    <property type="match status" value="1"/>
</dbReference>
<accession>A0A0D2CX68</accession>